<dbReference type="EMBL" id="QLZR01000009">
    <property type="protein sequence ID" value="RAZ73645.1"/>
    <property type="molecule type" value="Genomic_DNA"/>
</dbReference>
<feature type="domain" description="YokE-like PH" evidence="2">
    <location>
        <begin position="18"/>
        <end position="114"/>
    </location>
</feature>
<name>A0A365KKH4_9BACL</name>
<reference evidence="3 4" key="1">
    <citation type="submission" date="2018-06" db="EMBL/GenBank/DDBJ databases">
        <title>The draft genome sequences of strains SCU63 and S1.</title>
        <authorList>
            <person name="Gan L."/>
        </authorList>
    </citation>
    <scope>NUCLEOTIDE SEQUENCE [LARGE SCALE GENOMIC DNA]</scope>
    <source>
        <strain evidence="3 4">SCU63</strain>
    </source>
</reference>
<sequence length="168" mass="19043">MNVSIYSWAIDRVRENLLEENEVVLSTVPAEFDKSEKKEVKGVLIATNQKLIFSSNVIGKEYLEVMDYKSMTGITLESDGFRKKELHVMSGREKRIFDDIKEDKQLEKMLSGVRKQISLARSGGGTTQAPVVPQTDKYQQLEQLAKLKGQGILTEEEFQSEKSKVLAQ</sequence>
<dbReference type="AlphaFoldDB" id="A0A365KKH4"/>
<organism evidence="3 4">
    <name type="scientific">Planococcus halotolerans</name>
    <dbReference type="NCBI Taxonomy" id="2233542"/>
    <lineage>
        <taxon>Bacteria</taxon>
        <taxon>Bacillati</taxon>
        <taxon>Bacillota</taxon>
        <taxon>Bacilli</taxon>
        <taxon>Bacillales</taxon>
        <taxon>Caryophanaceae</taxon>
        <taxon>Planococcus</taxon>
    </lineage>
</organism>
<accession>A0A365KKH4</accession>
<evidence type="ECO:0000259" key="2">
    <source>
        <dbReference type="Pfam" id="PF14470"/>
    </source>
</evidence>
<evidence type="ECO:0000313" key="4">
    <source>
        <dbReference type="Proteomes" id="UP000251002"/>
    </source>
</evidence>
<evidence type="ECO:0008006" key="5">
    <source>
        <dbReference type="Google" id="ProtNLM"/>
    </source>
</evidence>
<proteinExistence type="predicted"/>
<evidence type="ECO:0000259" key="1">
    <source>
        <dbReference type="Pfam" id="PF09851"/>
    </source>
</evidence>
<comment type="caution">
    <text evidence="3">The sequence shown here is derived from an EMBL/GenBank/DDBJ whole genome shotgun (WGS) entry which is preliminary data.</text>
</comment>
<dbReference type="InterPro" id="IPR039519">
    <property type="entry name" value="YokE-like_PH"/>
</dbReference>
<dbReference type="InterPro" id="IPR018649">
    <property type="entry name" value="SHOCT"/>
</dbReference>
<dbReference type="Pfam" id="PF14470">
    <property type="entry name" value="bPH_3"/>
    <property type="match status" value="1"/>
</dbReference>
<protein>
    <recommendedName>
        <fullName evidence="5">SHOCT domain-containing protein</fullName>
    </recommendedName>
</protein>
<gene>
    <name evidence="3" type="ORF">DP120_16810</name>
</gene>
<evidence type="ECO:0000313" key="3">
    <source>
        <dbReference type="EMBL" id="RAZ73645.1"/>
    </source>
</evidence>
<dbReference type="Pfam" id="PF09851">
    <property type="entry name" value="SHOCT"/>
    <property type="match status" value="1"/>
</dbReference>
<keyword evidence="4" id="KW-1185">Reference proteome</keyword>
<feature type="domain" description="SHOCT" evidence="1">
    <location>
        <begin position="139"/>
        <end position="166"/>
    </location>
</feature>
<dbReference type="Proteomes" id="UP000251002">
    <property type="component" value="Unassembled WGS sequence"/>
</dbReference>